<dbReference type="InterPro" id="IPR001387">
    <property type="entry name" value="Cro/C1-type_HTH"/>
</dbReference>
<gene>
    <name evidence="2" type="ORF">C1876_16810</name>
    <name evidence="3" type="ORF">DMP09_15065</name>
</gene>
<name>A0A3N0IV98_9ACTN</name>
<evidence type="ECO:0000313" key="3">
    <source>
        <dbReference type="EMBL" id="RNM40272.1"/>
    </source>
</evidence>
<reference evidence="5" key="2">
    <citation type="submission" date="2018-05" db="EMBL/GenBank/DDBJ databases">
        <title>Genome Sequencing of selected type strains of the family Eggerthellaceae.</title>
        <authorList>
            <person name="Danylec N."/>
            <person name="Stoll D.A."/>
            <person name="Doetsch A."/>
            <person name="Huch M."/>
        </authorList>
    </citation>
    <scope>NUCLEOTIDE SEQUENCE [LARGE SCALE GENOMIC DNA]</scope>
    <source>
        <strain evidence="5">DSM 16107</strain>
    </source>
</reference>
<protein>
    <submittedName>
        <fullName evidence="3">XRE family transcriptional regulator</fullName>
    </submittedName>
</protein>
<dbReference type="SUPFAM" id="SSF47413">
    <property type="entry name" value="lambda repressor-like DNA-binding domains"/>
    <property type="match status" value="1"/>
</dbReference>
<evidence type="ECO:0000313" key="4">
    <source>
        <dbReference type="Proteomes" id="UP000253817"/>
    </source>
</evidence>
<evidence type="ECO:0000313" key="5">
    <source>
        <dbReference type="Proteomes" id="UP000270112"/>
    </source>
</evidence>
<dbReference type="Gene3D" id="1.10.260.40">
    <property type="entry name" value="lambda repressor-like DNA-binding domains"/>
    <property type="match status" value="1"/>
</dbReference>
<dbReference type="SMART" id="SM00530">
    <property type="entry name" value="HTH_XRE"/>
    <property type="match status" value="1"/>
</dbReference>
<dbReference type="CDD" id="cd00093">
    <property type="entry name" value="HTH_XRE"/>
    <property type="match status" value="1"/>
</dbReference>
<feature type="domain" description="HTH cro/C1-type" evidence="1">
    <location>
        <begin position="6"/>
        <end position="60"/>
    </location>
</feature>
<reference evidence="2 4" key="1">
    <citation type="journal article" date="2018" name="Elife">
        <title>Discovery and characterization of a prevalent human gut bacterial enzyme sufficient for the inactivation of a family of plant toxins.</title>
        <authorList>
            <person name="Koppel N."/>
            <person name="Bisanz J.E."/>
            <person name="Pandelia M.E."/>
            <person name="Turnbaugh P.J."/>
            <person name="Balskus E.P."/>
        </authorList>
    </citation>
    <scope>NUCLEOTIDE SEQUENCE [LARGE SCALE GENOMIC DNA]</scope>
    <source>
        <strain evidence="2 4">DSM 16107</strain>
    </source>
</reference>
<proteinExistence type="predicted"/>
<evidence type="ECO:0000313" key="2">
    <source>
        <dbReference type="EMBL" id="RDB63659.1"/>
    </source>
</evidence>
<dbReference type="Pfam" id="PF01381">
    <property type="entry name" value="HTH_3"/>
    <property type="match status" value="1"/>
</dbReference>
<accession>A0A3N0IV98</accession>
<dbReference type="AlphaFoldDB" id="A0A3N0IV98"/>
<dbReference type="InterPro" id="IPR010982">
    <property type="entry name" value="Lambda_DNA-bd_dom_sf"/>
</dbReference>
<dbReference type="EMBL" id="PPTT01000048">
    <property type="protein sequence ID" value="RDB63659.1"/>
    <property type="molecule type" value="Genomic_DNA"/>
</dbReference>
<comment type="caution">
    <text evidence="3">The sequence shown here is derived from an EMBL/GenBank/DDBJ whole genome shotgun (WGS) entry which is preliminary data.</text>
</comment>
<dbReference type="Proteomes" id="UP000253817">
    <property type="component" value="Unassembled WGS sequence"/>
</dbReference>
<dbReference type="Proteomes" id="UP000270112">
    <property type="component" value="Unassembled WGS sequence"/>
</dbReference>
<sequence>MIYERIADYLQENGFVQASVARKSGMTEQALSDSLRGVRRLTAEEYVAICHTLNVDTGLFDERANAEVRA</sequence>
<reference evidence="3" key="3">
    <citation type="journal article" date="2019" name="Microbiol. Resour. Announc.">
        <title>Draft Genome Sequences of Type Strains of Gordonibacter faecihominis, Paraeggerthella hongkongensis, Parvibacter caecicola,Slackia equolifaciens, Slackia faecicanis, and Slackia isoflavoniconvertens.</title>
        <authorList>
            <person name="Danylec N."/>
            <person name="Stoll D.A."/>
            <person name="Dotsch A."/>
            <person name="Huch M."/>
        </authorList>
    </citation>
    <scope>NUCLEOTIDE SEQUENCE</scope>
    <source>
        <strain evidence="3">DSM 16107</strain>
    </source>
</reference>
<evidence type="ECO:0000259" key="1">
    <source>
        <dbReference type="PROSITE" id="PS50943"/>
    </source>
</evidence>
<dbReference type="RefSeq" id="WP_114547871.1">
    <property type="nucleotide sequence ID" value="NZ_PPTT01000048.1"/>
</dbReference>
<dbReference type="OrthoDB" id="9794834at2"/>
<dbReference type="GO" id="GO:0003677">
    <property type="term" value="F:DNA binding"/>
    <property type="evidence" value="ECO:0007669"/>
    <property type="project" value="InterPro"/>
</dbReference>
<keyword evidence="4" id="KW-1185">Reference proteome</keyword>
<dbReference type="EMBL" id="QICC01000093">
    <property type="protein sequence ID" value="RNM40272.1"/>
    <property type="molecule type" value="Genomic_DNA"/>
</dbReference>
<dbReference type="PROSITE" id="PS50943">
    <property type="entry name" value="HTH_CROC1"/>
    <property type="match status" value="1"/>
</dbReference>
<organism evidence="3 5">
    <name type="scientific">Eggerthella sinensis</name>
    <dbReference type="NCBI Taxonomy" id="242230"/>
    <lineage>
        <taxon>Bacteria</taxon>
        <taxon>Bacillati</taxon>
        <taxon>Actinomycetota</taxon>
        <taxon>Coriobacteriia</taxon>
        <taxon>Eggerthellales</taxon>
        <taxon>Eggerthellaceae</taxon>
        <taxon>Eggerthella</taxon>
    </lineage>
</organism>